<accession>A0A8S9ZC84</accession>
<feature type="domain" description="SFR19-like C-terminal" evidence="2">
    <location>
        <begin position="346"/>
        <end position="413"/>
    </location>
</feature>
<reference evidence="3" key="1">
    <citation type="journal article" date="2020" name="Ecol. Evol.">
        <title>Genome structure and content of the rice root-knot nematode (Meloidogyne graminicola).</title>
        <authorList>
            <person name="Phan N.T."/>
            <person name="Danchin E.G.J."/>
            <person name="Klopp C."/>
            <person name="Perfus-Barbeoch L."/>
            <person name="Kozlowski D.K."/>
            <person name="Koutsovoulos G.D."/>
            <person name="Lopez-Roques C."/>
            <person name="Bouchez O."/>
            <person name="Zahm M."/>
            <person name="Besnard G."/>
            <person name="Bellafiore S."/>
        </authorList>
    </citation>
    <scope>NUCLEOTIDE SEQUENCE</scope>
    <source>
        <strain evidence="3">VN-18</strain>
    </source>
</reference>
<name>A0A8S9ZC84_9BILA</name>
<evidence type="ECO:0000313" key="3">
    <source>
        <dbReference type="EMBL" id="KAF7627367.1"/>
    </source>
</evidence>
<feature type="compositionally biased region" description="Pro residues" evidence="1">
    <location>
        <begin position="245"/>
        <end position="275"/>
    </location>
</feature>
<dbReference type="GO" id="GO:0005884">
    <property type="term" value="C:actin filament"/>
    <property type="evidence" value="ECO:0007669"/>
    <property type="project" value="TreeGrafter"/>
</dbReference>
<comment type="caution">
    <text evidence="3">The sequence shown here is derived from an EMBL/GenBank/DDBJ whole genome shotgun (WGS) entry which is preliminary data.</text>
</comment>
<dbReference type="InterPro" id="IPR057031">
    <property type="entry name" value="SFR19-like_C"/>
</dbReference>
<dbReference type="PANTHER" id="PTHR45691">
    <property type="entry name" value="PROTEIN DIAPHANOUS"/>
    <property type="match status" value="1"/>
</dbReference>
<keyword evidence="4" id="KW-1185">Reference proteome</keyword>
<dbReference type="GO" id="GO:0030041">
    <property type="term" value="P:actin filament polymerization"/>
    <property type="evidence" value="ECO:0007669"/>
    <property type="project" value="TreeGrafter"/>
</dbReference>
<sequence>MLYCKAKQFYLTIKNQETLNRDNNDNNNNAKLNDSNILSNNFLPWQQPSTENLTKTFLNLPPPVPILTFDKRHLGTFSLSQNGSSSSLINNRPQINSGERQGFIPPFLPLIPPPRFIPTLNKSTTSSTLFHPQNLPQYPPPILPNRSLNLPTSFPLPNTLEQQNILLFNNFLGGGGNVTTNLQQNLTKDQNLHQNQNILQNQNFITSQHFSEILQQNVLFPSQQNIQPKEILIDDSDNSTEHSPLPVPLPQQLPPPPITSIIPPPPPPPPPPPLPNNSIEIEQHLNIINDLMIPLPPPINNSHFGADSPMDIENELTERPSSDLLDKQNISSPNKNSSSPTKKRSKSVQLADKLMKQYLKPYYVKRKITKDEYKDIMKRGVTKLSKRNSLKSEKVEKFVQKYVRTTRRQRRKNNIFAAF</sequence>
<dbReference type="InterPro" id="IPR051412">
    <property type="entry name" value="Formin_Homology_Diaphanous_sf"/>
</dbReference>
<dbReference type="Proteomes" id="UP000605970">
    <property type="component" value="Unassembled WGS sequence"/>
</dbReference>
<dbReference type="OrthoDB" id="1935339at2759"/>
<gene>
    <name evidence="3" type="ORF">Mgra_00009346</name>
</gene>
<dbReference type="PANTHER" id="PTHR45691:SF6">
    <property type="entry name" value="PROTEIN DIAPHANOUS"/>
    <property type="match status" value="1"/>
</dbReference>
<dbReference type="AlphaFoldDB" id="A0A8S9ZC84"/>
<feature type="region of interest" description="Disordered" evidence="1">
    <location>
        <begin position="235"/>
        <end position="278"/>
    </location>
</feature>
<evidence type="ECO:0000313" key="4">
    <source>
        <dbReference type="Proteomes" id="UP000605970"/>
    </source>
</evidence>
<proteinExistence type="predicted"/>
<dbReference type="EMBL" id="JABEBT010000150">
    <property type="protein sequence ID" value="KAF7627367.1"/>
    <property type="molecule type" value="Genomic_DNA"/>
</dbReference>
<feature type="compositionally biased region" description="Low complexity" evidence="1">
    <location>
        <begin position="331"/>
        <end position="340"/>
    </location>
</feature>
<organism evidence="3 4">
    <name type="scientific">Meloidogyne graminicola</name>
    <dbReference type="NCBI Taxonomy" id="189291"/>
    <lineage>
        <taxon>Eukaryota</taxon>
        <taxon>Metazoa</taxon>
        <taxon>Ecdysozoa</taxon>
        <taxon>Nematoda</taxon>
        <taxon>Chromadorea</taxon>
        <taxon>Rhabditida</taxon>
        <taxon>Tylenchina</taxon>
        <taxon>Tylenchomorpha</taxon>
        <taxon>Tylenchoidea</taxon>
        <taxon>Meloidogynidae</taxon>
        <taxon>Meloidogyninae</taxon>
        <taxon>Meloidogyne</taxon>
    </lineage>
</organism>
<protein>
    <recommendedName>
        <fullName evidence="2">SFR19-like C-terminal domain-containing protein</fullName>
    </recommendedName>
</protein>
<evidence type="ECO:0000256" key="1">
    <source>
        <dbReference type="SAM" id="MobiDB-lite"/>
    </source>
</evidence>
<feature type="region of interest" description="Disordered" evidence="1">
    <location>
        <begin position="320"/>
        <end position="350"/>
    </location>
</feature>
<evidence type="ECO:0000259" key="2">
    <source>
        <dbReference type="Pfam" id="PF23030"/>
    </source>
</evidence>
<dbReference type="Pfam" id="PF23030">
    <property type="entry name" value="SCAF11-like_C"/>
    <property type="match status" value="1"/>
</dbReference>